<feature type="region of interest" description="Disordered" evidence="1">
    <location>
        <begin position="29"/>
        <end position="112"/>
    </location>
</feature>
<accession>A0AAP0EZJ9</accession>
<dbReference type="AlphaFoldDB" id="A0AAP0EZJ9"/>
<evidence type="ECO:0000313" key="3">
    <source>
        <dbReference type="Proteomes" id="UP001419268"/>
    </source>
</evidence>
<protein>
    <submittedName>
        <fullName evidence="2">Uncharacterized protein</fullName>
    </submittedName>
</protein>
<sequence>MQESGPCDRMVAVEASALQTRDGRLQQWQMRQKVAAQQRSAISRGAAPARDLTRQRRRSRGRGYDRVDGSGSSADWPQRRSELDGQTRRTTAPASKRRLRRGGGLGSGCDGA</sequence>
<dbReference type="EMBL" id="JBBNAG010000010">
    <property type="protein sequence ID" value="KAK9101150.1"/>
    <property type="molecule type" value="Genomic_DNA"/>
</dbReference>
<feature type="compositionally biased region" description="Basic and acidic residues" evidence="1">
    <location>
        <begin position="77"/>
        <end position="87"/>
    </location>
</feature>
<reference evidence="2 3" key="1">
    <citation type="submission" date="2024-01" db="EMBL/GenBank/DDBJ databases">
        <title>Genome assemblies of Stephania.</title>
        <authorList>
            <person name="Yang L."/>
        </authorList>
    </citation>
    <scope>NUCLEOTIDE SEQUENCE [LARGE SCALE GENOMIC DNA]</scope>
    <source>
        <strain evidence="2">JXDWG</strain>
        <tissue evidence="2">Leaf</tissue>
    </source>
</reference>
<organism evidence="2 3">
    <name type="scientific">Stephania cephalantha</name>
    <dbReference type="NCBI Taxonomy" id="152367"/>
    <lineage>
        <taxon>Eukaryota</taxon>
        <taxon>Viridiplantae</taxon>
        <taxon>Streptophyta</taxon>
        <taxon>Embryophyta</taxon>
        <taxon>Tracheophyta</taxon>
        <taxon>Spermatophyta</taxon>
        <taxon>Magnoliopsida</taxon>
        <taxon>Ranunculales</taxon>
        <taxon>Menispermaceae</taxon>
        <taxon>Menispermoideae</taxon>
        <taxon>Cissampelideae</taxon>
        <taxon>Stephania</taxon>
    </lineage>
</organism>
<feature type="compositionally biased region" description="Polar residues" evidence="1">
    <location>
        <begin position="29"/>
        <end position="41"/>
    </location>
</feature>
<feature type="compositionally biased region" description="Gly residues" evidence="1">
    <location>
        <begin position="102"/>
        <end position="112"/>
    </location>
</feature>
<gene>
    <name evidence="2" type="ORF">Scep_024580</name>
</gene>
<name>A0AAP0EZJ9_9MAGN</name>
<evidence type="ECO:0000256" key="1">
    <source>
        <dbReference type="SAM" id="MobiDB-lite"/>
    </source>
</evidence>
<evidence type="ECO:0000313" key="2">
    <source>
        <dbReference type="EMBL" id="KAK9101150.1"/>
    </source>
</evidence>
<comment type="caution">
    <text evidence="2">The sequence shown here is derived from an EMBL/GenBank/DDBJ whole genome shotgun (WGS) entry which is preliminary data.</text>
</comment>
<dbReference type="Proteomes" id="UP001419268">
    <property type="component" value="Unassembled WGS sequence"/>
</dbReference>
<proteinExistence type="predicted"/>
<keyword evidence="3" id="KW-1185">Reference proteome</keyword>